<dbReference type="PANTHER" id="PTHR22642">
    <property type="entry name" value="IMIDAZOLONEPROPIONASE"/>
    <property type="match status" value="1"/>
</dbReference>
<dbReference type="SUPFAM" id="SSF51338">
    <property type="entry name" value="Composite domain of metallo-dependent hydrolases"/>
    <property type="match status" value="1"/>
</dbReference>
<evidence type="ECO:0000313" key="2">
    <source>
        <dbReference type="EMBL" id="NHO68544.1"/>
    </source>
</evidence>
<sequence>MSGLKTTKQESNTTSSSAEPVFIRGAQLLDGGLCDVRLANGLIAAKAAVLQPEHNDIIVEAQGNLLLPGLQDHHLHLFATASARASVQCGPPEVNSEQELRGALQAAPGSGWLRGFGFHDSVYSPLNRDWLDSVCPDRPVRIQHRSGMMWVLNSVALEQLSLDANDALPEGAERDSQERLSGRFYNLDAWLGEHLQRAWPSLTTLSAELASYGITGVTDTGVNNDRAVWSALQAANVRGEMLQRMLVMGSEALVECGTEQTEWLQLGPLKLYLREVDLPDLDLFSQRILSAHQQGRAVAVHCVTRVEMFFVLEAFTQAGVRPGDRIEHASIADDHVLERMSQLGLIAVTQPHFIAERGDQYCTDVDPDDLPWLYRAQSFLQQGVVLAAGSDAPYGSPDPWAAMRAAIQRTTRGGRVMGVEEQLTPHQALGLFGGTATQPGGGMRRLVAGQAADLCLLDTDWAHLSQDLHACHVAATFCDGKVIYQSADLKLKT</sequence>
<dbReference type="PANTHER" id="PTHR22642:SF2">
    <property type="entry name" value="PROTEIN LONG AFTER FAR-RED 3"/>
    <property type="match status" value="1"/>
</dbReference>
<dbReference type="InterPro" id="IPR032466">
    <property type="entry name" value="Metal_Hydrolase"/>
</dbReference>
<dbReference type="InterPro" id="IPR013108">
    <property type="entry name" value="Amidohydro_3"/>
</dbReference>
<dbReference type="AlphaFoldDB" id="A0A9E5MQB8"/>
<keyword evidence="3" id="KW-1185">Reference proteome</keyword>
<accession>A0A9E5MQB8</accession>
<protein>
    <submittedName>
        <fullName evidence="2">Amidohydrolase family protein</fullName>
    </submittedName>
</protein>
<dbReference type="Gene3D" id="3.10.310.70">
    <property type="match status" value="1"/>
</dbReference>
<dbReference type="RefSeq" id="WP_167192509.1">
    <property type="nucleotide sequence ID" value="NZ_JAAONZ010000037.1"/>
</dbReference>
<dbReference type="GO" id="GO:0016810">
    <property type="term" value="F:hydrolase activity, acting on carbon-nitrogen (but not peptide) bonds"/>
    <property type="evidence" value="ECO:0007669"/>
    <property type="project" value="InterPro"/>
</dbReference>
<dbReference type="Gene3D" id="2.30.40.10">
    <property type="entry name" value="Urease, subunit C, domain 1"/>
    <property type="match status" value="1"/>
</dbReference>
<dbReference type="Proteomes" id="UP000787472">
    <property type="component" value="Unassembled WGS sequence"/>
</dbReference>
<name>A0A9E5MQB8_9GAMM</name>
<dbReference type="EMBL" id="JAAONZ010000037">
    <property type="protein sequence ID" value="NHO68544.1"/>
    <property type="molecule type" value="Genomic_DNA"/>
</dbReference>
<comment type="caution">
    <text evidence="2">The sequence shown here is derived from an EMBL/GenBank/DDBJ whole genome shotgun (WGS) entry which is preliminary data.</text>
</comment>
<organism evidence="2 3">
    <name type="scientific">Pseudomaricurvus hydrocarbonicus</name>
    <dbReference type="NCBI Taxonomy" id="1470433"/>
    <lineage>
        <taxon>Bacteria</taxon>
        <taxon>Pseudomonadati</taxon>
        <taxon>Pseudomonadota</taxon>
        <taxon>Gammaproteobacteria</taxon>
        <taxon>Cellvibrionales</taxon>
        <taxon>Cellvibrionaceae</taxon>
        <taxon>Pseudomaricurvus</taxon>
    </lineage>
</organism>
<proteinExistence type="predicted"/>
<gene>
    <name evidence="2" type="ORF">G8770_23575</name>
</gene>
<dbReference type="Pfam" id="PF07969">
    <property type="entry name" value="Amidohydro_3"/>
    <property type="match status" value="1"/>
</dbReference>
<evidence type="ECO:0000313" key="3">
    <source>
        <dbReference type="Proteomes" id="UP000787472"/>
    </source>
</evidence>
<feature type="domain" description="Amidohydrolase 3" evidence="1">
    <location>
        <begin position="59"/>
        <end position="484"/>
    </location>
</feature>
<dbReference type="SUPFAM" id="SSF51556">
    <property type="entry name" value="Metallo-dependent hydrolases"/>
    <property type="match status" value="1"/>
</dbReference>
<dbReference type="Gene3D" id="3.20.20.140">
    <property type="entry name" value="Metal-dependent hydrolases"/>
    <property type="match status" value="2"/>
</dbReference>
<evidence type="ECO:0000259" key="1">
    <source>
        <dbReference type="Pfam" id="PF07969"/>
    </source>
</evidence>
<reference evidence="2" key="1">
    <citation type="submission" date="2020-03" db="EMBL/GenBank/DDBJ databases">
        <authorList>
            <person name="Guo F."/>
        </authorList>
    </citation>
    <scope>NUCLEOTIDE SEQUENCE</scope>
    <source>
        <strain evidence="2">JCM 30134</strain>
    </source>
</reference>
<dbReference type="InterPro" id="IPR011059">
    <property type="entry name" value="Metal-dep_hydrolase_composite"/>
</dbReference>